<dbReference type="InterPro" id="IPR011016">
    <property type="entry name" value="Znf_RING-CH"/>
</dbReference>
<dbReference type="AlphaFoldDB" id="A0AA88XZS5"/>
<evidence type="ECO:0000256" key="10">
    <source>
        <dbReference type="SAM" id="Phobius"/>
    </source>
</evidence>
<evidence type="ECO:0000313" key="13">
    <source>
        <dbReference type="EMBL" id="KAK3094999.1"/>
    </source>
</evidence>
<dbReference type="InterPro" id="IPR013083">
    <property type="entry name" value="Znf_RING/FYVE/PHD"/>
</dbReference>
<dbReference type="InterPro" id="IPR025754">
    <property type="entry name" value="TRC8_N_dom"/>
</dbReference>
<evidence type="ECO:0000313" key="14">
    <source>
        <dbReference type="Proteomes" id="UP001186944"/>
    </source>
</evidence>
<feature type="transmembrane region" description="Helical" evidence="10">
    <location>
        <begin position="12"/>
        <end position="30"/>
    </location>
</feature>
<dbReference type="PROSITE" id="PS50008">
    <property type="entry name" value="PIPLC_Y_DOMAIN"/>
    <property type="match status" value="1"/>
</dbReference>
<name>A0AA88XZS5_PINIB</name>
<feature type="compositionally biased region" description="Acidic residues" evidence="9">
    <location>
        <begin position="609"/>
        <end position="618"/>
    </location>
</feature>
<evidence type="ECO:0000259" key="11">
    <source>
        <dbReference type="PROSITE" id="PS50008"/>
    </source>
</evidence>
<dbReference type="PANTHER" id="PTHR22763:SF191">
    <property type="entry name" value="RING FINGER PROTEIN 145 HOMOLOG"/>
    <property type="match status" value="1"/>
</dbReference>
<dbReference type="GO" id="GO:0004435">
    <property type="term" value="F:phosphatidylinositol-4,5-bisphosphate phospholipase C activity"/>
    <property type="evidence" value="ECO:0007669"/>
    <property type="project" value="InterPro"/>
</dbReference>
<feature type="transmembrane region" description="Helical" evidence="10">
    <location>
        <begin position="467"/>
        <end position="485"/>
    </location>
</feature>
<keyword evidence="3" id="KW-0479">Metal-binding</keyword>
<gene>
    <name evidence="13" type="ORF">FSP39_008915</name>
</gene>
<evidence type="ECO:0008006" key="15">
    <source>
        <dbReference type="Google" id="ProtNLM"/>
    </source>
</evidence>
<comment type="caution">
    <text evidence="13">The sequence shown here is derived from an EMBL/GenBank/DDBJ whole genome shotgun (WGS) entry which is preliminary data.</text>
</comment>
<evidence type="ECO:0000256" key="9">
    <source>
        <dbReference type="SAM" id="MobiDB-lite"/>
    </source>
</evidence>
<evidence type="ECO:0000256" key="5">
    <source>
        <dbReference type="ARBA" id="ARBA00022833"/>
    </source>
</evidence>
<feature type="transmembrane region" description="Helical" evidence="10">
    <location>
        <begin position="155"/>
        <end position="176"/>
    </location>
</feature>
<dbReference type="GO" id="GO:0008270">
    <property type="term" value="F:zinc ion binding"/>
    <property type="evidence" value="ECO:0007669"/>
    <property type="project" value="UniProtKB-KW"/>
</dbReference>
<dbReference type="PANTHER" id="PTHR22763">
    <property type="entry name" value="RING ZINC FINGER PROTEIN"/>
    <property type="match status" value="1"/>
</dbReference>
<evidence type="ECO:0000256" key="1">
    <source>
        <dbReference type="ARBA" id="ARBA00004141"/>
    </source>
</evidence>
<feature type="transmembrane region" description="Helical" evidence="10">
    <location>
        <begin position="213"/>
        <end position="231"/>
    </location>
</feature>
<keyword evidence="6 10" id="KW-1133">Transmembrane helix</keyword>
<feature type="compositionally biased region" description="Basic and acidic residues" evidence="9">
    <location>
        <begin position="591"/>
        <end position="601"/>
    </location>
</feature>
<evidence type="ECO:0000256" key="7">
    <source>
        <dbReference type="ARBA" id="ARBA00023136"/>
    </source>
</evidence>
<dbReference type="GO" id="GO:0061630">
    <property type="term" value="F:ubiquitin protein ligase activity"/>
    <property type="evidence" value="ECO:0007669"/>
    <property type="project" value="TreeGrafter"/>
</dbReference>
<evidence type="ECO:0000256" key="3">
    <source>
        <dbReference type="ARBA" id="ARBA00022723"/>
    </source>
</evidence>
<dbReference type="GO" id="GO:0035556">
    <property type="term" value="P:intracellular signal transduction"/>
    <property type="evidence" value="ECO:0007669"/>
    <property type="project" value="InterPro"/>
</dbReference>
<feature type="transmembrane region" description="Helical" evidence="10">
    <location>
        <begin position="349"/>
        <end position="368"/>
    </location>
</feature>
<keyword evidence="5" id="KW-0862">Zinc</keyword>
<feature type="transmembrane region" description="Helical" evidence="10">
    <location>
        <begin position="78"/>
        <end position="100"/>
    </location>
</feature>
<dbReference type="GO" id="GO:0016020">
    <property type="term" value="C:membrane"/>
    <property type="evidence" value="ECO:0007669"/>
    <property type="project" value="UniProtKB-SubCell"/>
</dbReference>
<dbReference type="SMART" id="SM00744">
    <property type="entry name" value="RINGv"/>
    <property type="match status" value="1"/>
</dbReference>
<evidence type="ECO:0000256" key="4">
    <source>
        <dbReference type="ARBA" id="ARBA00022771"/>
    </source>
</evidence>
<sequence>MSLKAIKREHLLSAVCVILRVPSLFIMDAWCRMDPHEATKDSAGNSESSLLVTIVYYFVFVFALSIALLPLRKLVDLYMYLISGLLLYLAYHISSVYVTVEKIRLVEDWMDKEGKNLGDEMKQRMFIRLFTFLGVQCVIAAFIAYLTEVRNWKKFGFLIFTLPLMGQICGVPIDLIETVHNFAANFTLLMLVLFAFVNFSTALDALKDLLNQGYILSQALGYLTLILTIWHTMKLPIQLLVFWLCLFSVQLYVNIYGDALPLSVSQEGWIFVVLAAIGDCCGTTVSLIALCVTISYVSYCSLLLTRLFLQGFRGYQPDNDGMRGWTEGFTMLLIAFQTGLLDLKPLQRAFLMSILLFIVVSSLLQSMYEMCDPILLSLSAQHNKSIGKNLRAIVLFSFLWMFPLYMTYSICQYFDLDFWLLVIMSSCLLTSVQVMGSLIVYTLFMYDSLRREPWDALDDVIYYVRSIVRVLEFVVAVFVVCYGLKESFFGEWSWINSSILLIHCYFNVWQRLQTGWKTFLLRREAIKRLESLPLATDEQLEEYNDVCPICYQSMTAARITHCKHFFHATCLKKWLYVKDSCPMCHKKIDQPEEGEATHDETEGNVNEQNNDEEDDGDSDNSSNSESESNEEEDNELSDNSEENFDQQRGH</sequence>
<keyword evidence="4 8" id="KW-0863">Zinc-finger</keyword>
<feature type="region of interest" description="Disordered" evidence="9">
    <location>
        <begin position="591"/>
        <end position="650"/>
    </location>
</feature>
<dbReference type="SUPFAM" id="SSF57850">
    <property type="entry name" value="RING/U-box"/>
    <property type="match status" value="1"/>
</dbReference>
<reference evidence="13" key="1">
    <citation type="submission" date="2019-08" db="EMBL/GenBank/DDBJ databases">
        <title>The improved chromosome-level genome for the pearl oyster Pinctada fucata martensii using PacBio sequencing and Hi-C.</title>
        <authorList>
            <person name="Zheng Z."/>
        </authorList>
    </citation>
    <scope>NUCLEOTIDE SEQUENCE</scope>
    <source>
        <strain evidence="13">ZZ-2019</strain>
        <tissue evidence="13">Adductor muscle</tissue>
    </source>
</reference>
<dbReference type="GO" id="GO:0036503">
    <property type="term" value="P:ERAD pathway"/>
    <property type="evidence" value="ECO:0007669"/>
    <property type="project" value="TreeGrafter"/>
</dbReference>
<organism evidence="13 14">
    <name type="scientific">Pinctada imbricata</name>
    <name type="common">Atlantic pearl-oyster</name>
    <name type="synonym">Pinctada martensii</name>
    <dbReference type="NCBI Taxonomy" id="66713"/>
    <lineage>
        <taxon>Eukaryota</taxon>
        <taxon>Metazoa</taxon>
        <taxon>Spiralia</taxon>
        <taxon>Lophotrochozoa</taxon>
        <taxon>Mollusca</taxon>
        <taxon>Bivalvia</taxon>
        <taxon>Autobranchia</taxon>
        <taxon>Pteriomorphia</taxon>
        <taxon>Pterioida</taxon>
        <taxon>Pterioidea</taxon>
        <taxon>Pteriidae</taxon>
        <taxon>Pinctada</taxon>
    </lineage>
</organism>
<feature type="transmembrane region" description="Helical" evidence="10">
    <location>
        <begin position="269"/>
        <end position="299"/>
    </location>
</feature>
<dbReference type="PROSITE" id="PS50089">
    <property type="entry name" value="ZF_RING_2"/>
    <property type="match status" value="1"/>
</dbReference>
<feature type="transmembrane region" description="Helical" evidence="10">
    <location>
        <begin position="237"/>
        <end position="257"/>
    </location>
</feature>
<dbReference type="Pfam" id="PF13705">
    <property type="entry name" value="TRC8_N"/>
    <property type="match status" value="1"/>
</dbReference>
<dbReference type="GO" id="GO:0012505">
    <property type="term" value="C:endomembrane system"/>
    <property type="evidence" value="ECO:0007669"/>
    <property type="project" value="TreeGrafter"/>
</dbReference>
<feature type="transmembrane region" description="Helical" evidence="10">
    <location>
        <begin position="389"/>
        <end position="406"/>
    </location>
</feature>
<feature type="transmembrane region" description="Helical" evidence="10">
    <location>
        <begin position="491"/>
        <end position="509"/>
    </location>
</feature>
<feature type="domain" description="PI-PLC Y-box" evidence="11">
    <location>
        <begin position="295"/>
        <end position="338"/>
    </location>
</feature>
<feature type="compositionally biased region" description="Acidic residues" evidence="9">
    <location>
        <begin position="627"/>
        <end position="644"/>
    </location>
</feature>
<dbReference type="CDD" id="cd16476">
    <property type="entry name" value="RING-H2_RNF139-like"/>
    <property type="match status" value="1"/>
</dbReference>
<keyword evidence="7 10" id="KW-0472">Membrane</keyword>
<dbReference type="Pfam" id="PF13639">
    <property type="entry name" value="zf-RING_2"/>
    <property type="match status" value="1"/>
</dbReference>
<feature type="transmembrane region" description="Helical" evidence="10">
    <location>
        <begin position="125"/>
        <end position="146"/>
    </location>
</feature>
<keyword evidence="2 10" id="KW-0812">Transmembrane</keyword>
<evidence type="ECO:0000256" key="2">
    <source>
        <dbReference type="ARBA" id="ARBA00022692"/>
    </source>
</evidence>
<accession>A0AA88XZS5</accession>
<dbReference type="EMBL" id="VSWD01000008">
    <property type="protein sequence ID" value="KAK3094999.1"/>
    <property type="molecule type" value="Genomic_DNA"/>
</dbReference>
<proteinExistence type="predicted"/>
<dbReference type="InterPro" id="IPR001711">
    <property type="entry name" value="PLipase_C_Pinositol-sp_Y"/>
</dbReference>
<feature type="transmembrane region" description="Helical" evidence="10">
    <location>
        <begin position="418"/>
        <end position="446"/>
    </location>
</feature>
<evidence type="ECO:0000259" key="12">
    <source>
        <dbReference type="PROSITE" id="PS50089"/>
    </source>
</evidence>
<keyword evidence="14" id="KW-1185">Reference proteome</keyword>
<feature type="domain" description="RING-type" evidence="12">
    <location>
        <begin position="547"/>
        <end position="585"/>
    </location>
</feature>
<dbReference type="Gene3D" id="3.30.40.10">
    <property type="entry name" value="Zinc/RING finger domain, C3HC4 (zinc finger)"/>
    <property type="match status" value="1"/>
</dbReference>
<dbReference type="GO" id="GO:0043161">
    <property type="term" value="P:proteasome-mediated ubiquitin-dependent protein catabolic process"/>
    <property type="evidence" value="ECO:0007669"/>
    <property type="project" value="TreeGrafter"/>
</dbReference>
<evidence type="ECO:0000256" key="6">
    <source>
        <dbReference type="ARBA" id="ARBA00022989"/>
    </source>
</evidence>
<dbReference type="GO" id="GO:0006629">
    <property type="term" value="P:lipid metabolic process"/>
    <property type="evidence" value="ECO:0007669"/>
    <property type="project" value="InterPro"/>
</dbReference>
<feature type="transmembrane region" description="Helical" evidence="10">
    <location>
        <begin position="50"/>
        <end position="71"/>
    </location>
</feature>
<protein>
    <recommendedName>
        <fullName evidence="15">RING-type domain-containing protein</fullName>
    </recommendedName>
</protein>
<feature type="transmembrane region" description="Helical" evidence="10">
    <location>
        <begin position="182"/>
        <end position="201"/>
    </location>
</feature>
<dbReference type="SMART" id="SM00184">
    <property type="entry name" value="RING"/>
    <property type="match status" value="1"/>
</dbReference>
<dbReference type="InterPro" id="IPR050731">
    <property type="entry name" value="HRD1_E3_ubiq-ligases"/>
</dbReference>
<comment type="subcellular location">
    <subcellularLocation>
        <location evidence="1">Membrane</location>
        <topology evidence="1">Multi-pass membrane protein</topology>
    </subcellularLocation>
</comment>
<dbReference type="Proteomes" id="UP001186944">
    <property type="component" value="Unassembled WGS sequence"/>
</dbReference>
<evidence type="ECO:0000256" key="8">
    <source>
        <dbReference type="PROSITE-ProRule" id="PRU00175"/>
    </source>
</evidence>
<dbReference type="InterPro" id="IPR001841">
    <property type="entry name" value="Znf_RING"/>
</dbReference>